<dbReference type="GO" id="GO:0016747">
    <property type="term" value="F:acyltransferase activity, transferring groups other than amino-acyl groups"/>
    <property type="evidence" value="ECO:0007669"/>
    <property type="project" value="InterPro"/>
</dbReference>
<dbReference type="EMBL" id="SZUA01000002">
    <property type="protein sequence ID" value="TKR30699.1"/>
    <property type="molecule type" value="Genomic_DNA"/>
</dbReference>
<keyword evidence="2" id="KW-0808">Transferase</keyword>
<dbReference type="SUPFAM" id="SSF55729">
    <property type="entry name" value="Acyl-CoA N-acyltransferases (Nat)"/>
    <property type="match status" value="1"/>
</dbReference>
<reference evidence="2 3" key="1">
    <citation type="submission" date="2019-04" db="EMBL/GenBank/DDBJ databases">
        <title>Reference strain of H23.</title>
        <authorList>
            <person name="Luo X."/>
        </authorList>
    </citation>
    <scope>NUCLEOTIDE SEQUENCE [LARGE SCALE GENOMIC DNA]</scope>
    <source>
        <strain evidence="2 3">H23</strain>
    </source>
</reference>
<dbReference type="PROSITE" id="PS51186">
    <property type="entry name" value="GNAT"/>
    <property type="match status" value="1"/>
</dbReference>
<dbReference type="Pfam" id="PF00583">
    <property type="entry name" value="Acetyltransf_1"/>
    <property type="match status" value="1"/>
</dbReference>
<keyword evidence="3" id="KW-1185">Reference proteome</keyword>
<sequence length="167" mass="18993">MDGKDAPPLRFRAWREDDRDTGLALFDSNVPQFFAAQERADFIEFIEDLPGPYFLALDADGAAVGCGGYAVHDKKPETAALCWGMIHRDHHKRGWGDALLRHRLDAIAREPVFRWVEIETSQFSRGFFERYGFVQRKQVADGFAPGIDLIEMTLDMDAYRKAGRANL</sequence>
<dbReference type="OrthoDB" id="2380306at2"/>
<organism evidence="2 3">
    <name type="scientific">Luteimonas gilva</name>
    <dbReference type="NCBI Taxonomy" id="2572684"/>
    <lineage>
        <taxon>Bacteria</taxon>
        <taxon>Pseudomonadati</taxon>
        <taxon>Pseudomonadota</taxon>
        <taxon>Gammaproteobacteria</taxon>
        <taxon>Lysobacterales</taxon>
        <taxon>Lysobacteraceae</taxon>
        <taxon>Luteimonas</taxon>
    </lineage>
</organism>
<dbReference type="RefSeq" id="WP_137267130.1">
    <property type="nucleotide sequence ID" value="NZ_SZUA01000002.1"/>
</dbReference>
<evidence type="ECO:0000313" key="2">
    <source>
        <dbReference type="EMBL" id="TKR30699.1"/>
    </source>
</evidence>
<dbReference type="AlphaFoldDB" id="A0A4U5JW60"/>
<dbReference type="Gene3D" id="3.40.630.30">
    <property type="match status" value="1"/>
</dbReference>
<dbReference type="InterPro" id="IPR000182">
    <property type="entry name" value="GNAT_dom"/>
</dbReference>
<dbReference type="CDD" id="cd04301">
    <property type="entry name" value="NAT_SF"/>
    <property type="match status" value="1"/>
</dbReference>
<evidence type="ECO:0000259" key="1">
    <source>
        <dbReference type="PROSITE" id="PS51186"/>
    </source>
</evidence>
<protein>
    <submittedName>
        <fullName evidence="2">GNAT family N-acetyltransferase</fullName>
    </submittedName>
</protein>
<feature type="domain" description="N-acetyltransferase" evidence="1">
    <location>
        <begin position="9"/>
        <end position="157"/>
    </location>
</feature>
<name>A0A4U5JW60_9GAMM</name>
<accession>A0A4U5JW60</accession>
<dbReference type="InterPro" id="IPR016181">
    <property type="entry name" value="Acyl_CoA_acyltransferase"/>
</dbReference>
<proteinExistence type="predicted"/>
<comment type="caution">
    <text evidence="2">The sequence shown here is derived from an EMBL/GenBank/DDBJ whole genome shotgun (WGS) entry which is preliminary data.</text>
</comment>
<evidence type="ECO:0000313" key="3">
    <source>
        <dbReference type="Proteomes" id="UP000308707"/>
    </source>
</evidence>
<dbReference type="Proteomes" id="UP000308707">
    <property type="component" value="Unassembled WGS sequence"/>
</dbReference>
<gene>
    <name evidence="2" type="ORF">FCE95_11390</name>
</gene>